<dbReference type="Proteomes" id="UP000655225">
    <property type="component" value="Unassembled WGS sequence"/>
</dbReference>
<dbReference type="Gene3D" id="2.120.10.70">
    <property type="entry name" value="Fucose-specific lectin"/>
    <property type="match status" value="2"/>
</dbReference>
<evidence type="ECO:0000313" key="2">
    <source>
        <dbReference type="EMBL" id="KAF8403758.1"/>
    </source>
</evidence>
<dbReference type="OMA" id="LQWVIAP"/>
<evidence type="ECO:0000256" key="1">
    <source>
        <dbReference type="SAM" id="MobiDB-lite"/>
    </source>
</evidence>
<reference evidence="2 3" key="1">
    <citation type="submission" date="2020-04" db="EMBL/GenBank/DDBJ databases">
        <title>Plant Genome Project.</title>
        <authorList>
            <person name="Zhang R.-G."/>
        </authorList>
    </citation>
    <scope>NUCLEOTIDE SEQUENCE [LARGE SCALE GENOMIC DNA]</scope>
    <source>
        <strain evidence="2">YNK0</strain>
        <tissue evidence="2">Leaf</tissue>
    </source>
</reference>
<dbReference type="EMBL" id="JABCRI010000007">
    <property type="protein sequence ID" value="KAF8403758.1"/>
    <property type="molecule type" value="Genomic_DNA"/>
</dbReference>
<dbReference type="SUPFAM" id="SSF89372">
    <property type="entry name" value="Fucose-specific lectin"/>
    <property type="match status" value="2"/>
</dbReference>
<gene>
    <name evidence="2" type="ORF">HHK36_011863</name>
</gene>
<protein>
    <submittedName>
        <fullName evidence="2">Uncharacterized protein</fullName>
    </submittedName>
</protein>
<proteinExistence type="predicted"/>
<dbReference type="PANTHER" id="PTHR36893">
    <property type="entry name" value="OS01G0275950 PROTEIN"/>
    <property type="match status" value="1"/>
</dbReference>
<dbReference type="OrthoDB" id="66678at2759"/>
<feature type="region of interest" description="Disordered" evidence="1">
    <location>
        <begin position="88"/>
        <end position="107"/>
    </location>
</feature>
<keyword evidence="3" id="KW-1185">Reference proteome</keyword>
<name>A0A835DGP8_TETSI</name>
<dbReference type="AlphaFoldDB" id="A0A835DGP8"/>
<organism evidence="2 3">
    <name type="scientific">Tetracentron sinense</name>
    <name type="common">Spur-leaf</name>
    <dbReference type="NCBI Taxonomy" id="13715"/>
    <lineage>
        <taxon>Eukaryota</taxon>
        <taxon>Viridiplantae</taxon>
        <taxon>Streptophyta</taxon>
        <taxon>Embryophyta</taxon>
        <taxon>Tracheophyta</taxon>
        <taxon>Spermatophyta</taxon>
        <taxon>Magnoliopsida</taxon>
        <taxon>Trochodendrales</taxon>
        <taxon>Trochodendraceae</taxon>
        <taxon>Tetracentron</taxon>
    </lineage>
</organism>
<sequence>MFEFYLKIFIWVFLSVSFFAVFGSASWCPDHLTQQTSPEFKQKTDRFWEFEEQSNSWVEVDLPFDLVSCVNGNCTKVGSIDQTTKKEEFSERGSDVPKEKKNSKRKYDDAEVLHGNSDMVLPLRRRVSLTKMSETSIWVTGESGSIYERFWNGLQWVIAPHDLPLSAGHAVSVFIVNQTILALSEAGILYQMHLSESSQPFWVEFTLTPEGSRHSTETEQSSAIPIKSGVVSRDGERVYFSTMNGSLLELSEVEPRRWINHGRPPGANVAAIADAATIRPEVVFTVRSQRSLRFWDCSSTGDLYEFDRSSKPSWKKHIWNEGSTQEISLIPSTGCTLQGNGAHSMSLFLLTKGGYLVERRLHQRKWKWIVHGNPQNHHLTSITPVSQEELNEKIFSLFFTTSAGSIFEYRLPKHSGTSQGNQSPEKWVSHKHPLHAKVARGIAGLQFQVGRILFPLDDGRLAELHLSGIGGEGSGPTPQVNVRRKTSFKYEWSVLDSPETEGWNAEYCTEERGPLNCIAGMKDEPNDSGITRSTTRRRKGSQGHQVYLSPSASDSSLAKSLEKKYFTENWINTNFRMRVMHAGISFLLITDDGLTFEYLHTENVWLWLRHEHSTVMKGVVGHYNGSFFLVDLHGNLLIRERRSNELAWINCTAMRKGRHVIGGPPWDGIPGETLKVTAEDALFFVSRNGRLLQFMVALRKFKWKDCRNPPNTRIACIVDQEGFRANIVFVIGRNGRLYQYNKVTELWHEHFQSPHLVLSRLPGTAKRQSSLSLTGSLFMVSEDGGLVEYHWNPLDGWNWVEHGTPYKSVKFDGSPGPCFEGNQLFLVGSDGKAYLRYLDQTTWKWKNYGFPYMEKMVVKDQMRTGEKDGKDEICVDEDIAASLEKDAQSLNGLNRNCDTKVASIRPIPFSEDSLIFELRDGRVSNNKLIISIFCFIIASQRETQFPFRSSSYIGCARVICTLRIVAYNSYCQTGDGDGNFNIEIDNPILQVRYNI</sequence>
<evidence type="ECO:0000313" key="3">
    <source>
        <dbReference type="Proteomes" id="UP000655225"/>
    </source>
</evidence>
<comment type="caution">
    <text evidence="2">The sequence shown here is derived from an EMBL/GenBank/DDBJ whole genome shotgun (WGS) entry which is preliminary data.</text>
</comment>
<accession>A0A835DGP8</accession>
<dbReference type="PANTHER" id="PTHR36893:SF1">
    <property type="entry name" value="BULB-TYPE LECTIN DOMAIN-CONTAINING PROTEIN"/>
    <property type="match status" value="1"/>
</dbReference>
<feature type="region of interest" description="Disordered" evidence="1">
    <location>
        <begin position="520"/>
        <end position="551"/>
    </location>
</feature>